<gene>
    <name evidence="1" type="primary">sbnB</name>
    <name evidence="1" type="ORF">M4438_22370</name>
</gene>
<dbReference type="SUPFAM" id="SSF51735">
    <property type="entry name" value="NAD(P)-binding Rossmann-fold domains"/>
    <property type="match status" value="1"/>
</dbReference>
<keyword evidence="2" id="KW-1185">Reference proteome</keyword>
<dbReference type="Gene3D" id="3.40.50.720">
    <property type="entry name" value="NAD(P)-binding Rossmann-like Domain"/>
    <property type="match status" value="1"/>
</dbReference>
<evidence type="ECO:0000313" key="1">
    <source>
        <dbReference type="EMBL" id="MCL3996222.1"/>
    </source>
</evidence>
<dbReference type="InterPro" id="IPR023866">
    <property type="entry name" value="SbnB"/>
</dbReference>
<dbReference type="InterPro" id="IPR003462">
    <property type="entry name" value="ODC_Mu_crystall"/>
</dbReference>
<dbReference type="PIRSF" id="PIRSF001439">
    <property type="entry name" value="CryM"/>
    <property type="match status" value="1"/>
</dbReference>
<proteinExistence type="predicted"/>
<sequence>MLILRHSEVARLLDGREPDTMSVVADAYRLHERGDTAVPHSTFLRFPGQPRDRIIGLPAYRGGQRPAAGMKWIASFPANIGRGIQRASAAIILNSLETGRPEALIEGSLISAKRTAASAALAAELLTRDRRPDGLSLIGCGVINLEILRHAHAVLPGLTSLAVYDSSPERAAEFAARAASVVPGARVLVLDSAEKALAAHGLVTIATSAVQPHLDLGAAEPGTVVLHISLRDLLPESLLDAYNVVDDTEHALRERTSLDLAVRAAGHRDFIAPTIGRLLLDEDAGQGYVPEPGRTVVYAPFGLGVLDIALADHVLTSARAQGLGMRVEGFLPD</sequence>
<protein>
    <submittedName>
        <fullName evidence="1">2,3-diaminopropionate biosynthesis protein SbnB</fullName>
    </submittedName>
</protein>
<evidence type="ECO:0000313" key="2">
    <source>
        <dbReference type="Proteomes" id="UP001202052"/>
    </source>
</evidence>
<organism evidence="1 2">
    <name type="scientific">Streptomyces lavenduligriseus</name>
    <dbReference type="NCBI Taxonomy" id="67315"/>
    <lineage>
        <taxon>Bacteria</taxon>
        <taxon>Bacillati</taxon>
        <taxon>Actinomycetota</taxon>
        <taxon>Actinomycetes</taxon>
        <taxon>Kitasatosporales</taxon>
        <taxon>Streptomycetaceae</taxon>
        <taxon>Streptomyces</taxon>
    </lineage>
</organism>
<dbReference type="EMBL" id="JAMCCK010000033">
    <property type="protein sequence ID" value="MCL3996222.1"/>
    <property type="molecule type" value="Genomic_DNA"/>
</dbReference>
<accession>A0ABT0NXM6</accession>
<comment type="caution">
    <text evidence="1">The sequence shown here is derived from an EMBL/GenBank/DDBJ whole genome shotgun (WGS) entry which is preliminary data.</text>
</comment>
<dbReference type="InterPro" id="IPR023401">
    <property type="entry name" value="ODC_N"/>
</dbReference>
<dbReference type="Pfam" id="PF02423">
    <property type="entry name" value="OCD_Mu_crystall"/>
    <property type="match status" value="1"/>
</dbReference>
<dbReference type="Gene3D" id="3.30.1780.10">
    <property type="entry name" value="ornithine cyclodeaminase, domain 1"/>
    <property type="match status" value="1"/>
</dbReference>
<dbReference type="PANTHER" id="PTHR13812:SF19">
    <property type="entry name" value="KETIMINE REDUCTASE MU-CRYSTALLIN"/>
    <property type="match status" value="1"/>
</dbReference>
<name>A0ABT0NXM6_9ACTN</name>
<dbReference type="InterPro" id="IPR036291">
    <property type="entry name" value="NAD(P)-bd_dom_sf"/>
</dbReference>
<dbReference type="PANTHER" id="PTHR13812">
    <property type="entry name" value="KETIMINE REDUCTASE MU-CRYSTALLIN"/>
    <property type="match status" value="1"/>
</dbReference>
<dbReference type="NCBIfam" id="TIGR03944">
    <property type="entry name" value="dehyd_SbnB_fam"/>
    <property type="match status" value="1"/>
</dbReference>
<dbReference type="Proteomes" id="UP001202052">
    <property type="component" value="Unassembled WGS sequence"/>
</dbReference>
<reference evidence="1 2" key="1">
    <citation type="submission" date="2022-05" db="EMBL/GenBank/DDBJ databases">
        <title>Genome Resource of Streptomyces lavenduligriseus GA1-1, a Strain with Broad-Spectrum Antifungal Activity against Phytopathogenic Fungi.</title>
        <authorList>
            <person name="Qi D."/>
        </authorList>
    </citation>
    <scope>NUCLEOTIDE SEQUENCE [LARGE SCALE GENOMIC DNA]</scope>
    <source>
        <strain evidence="1 2">GA1-1</strain>
    </source>
</reference>
<dbReference type="RefSeq" id="WP_249491371.1">
    <property type="nucleotide sequence ID" value="NZ_JAMCCK010000033.1"/>
</dbReference>